<keyword evidence="2 5" id="KW-0812">Transmembrane</keyword>
<feature type="transmembrane region" description="Helical" evidence="5">
    <location>
        <begin position="116"/>
        <end position="137"/>
    </location>
</feature>
<protein>
    <submittedName>
        <fullName evidence="6">Uncharacterized protein</fullName>
    </submittedName>
</protein>
<feature type="transmembrane region" description="Helical" evidence="5">
    <location>
        <begin position="236"/>
        <end position="254"/>
    </location>
</feature>
<keyword evidence="3 5" id="KW-1133">Transmembrane helix</keyword>
<dbReference type="Proteomes" id="UP000075883">
    <property type="component" value="Unassembled WGS sequence"/>
</dbReference>
<evidence type="ECO:0000256" key="4">
    <source>
        <dbReference type="ARBA" id="ARBA00023136"/>
    </source>
</evidence>
<dbReference type="VEuPathDB" id="VectorBase:ACUA010660"/>
<feature type="transmembrane region" description="Helical" evidence="5">
    <location>
        <begin position="206"/>
        <end position="224"/>
    </location>
</feature>
<keyword evidence="7" id="KW-1185">Reference proteome</keyword>
<feature type="transmembrane region" description="Helical" evidence="5">
    <location>
        <begin position="180"/>
        <end position="200"/>
    </location>
</feature>
<reference evidence="6" key="2">
    <citation type="submission" date="2020-05" db="UniProtKB">
        <authorList>
            <consortium name="EnsemblMetazoa"/>
        </authorList>
    </citation>
    <scope>IDENTIFICATION</scope>
    <source>
        <strain evidence="6">A-37</strain>
    </source>
</reference>
<evidence type="ECO:0000256" key="5">
    <source>
        <dbReference type="RuleBase" id="RU004379"/>
    </source>
</evidence>
<feature type="transmembrane region" description="Helical" evidence="5">
    <location>
        <begin position="149"/>
        <end position="168"/>
    </location>
</feature>
<dbReference type="EnsemblMetazoa" id="ACUA010660-RA">
    <property type="protein sequence ID" value="ACUA010660-PA"/>
    <property type="gene ID" value="ACUA010660"/>
</dbReference>
<feature type="transmembrane region" description="Helical" evidence="5">
    <location>
        <begin position="297"/>
        <end position="318"/>
    </location>
</feature>
<comment type="similarity">
    <text evidence="5">Belongs to the BI1 family.</text>
</comment>
<dbReference type="InterPro" id="IPR006214">
    <property type="entry name" value="Bax_inhibitor_1-related"/>
</dbReference>
<keyword evidence="4 5" id="KW-0472">Membrane</keyword>
<dbReference type="STRING" id="139723.A0A182M6H0"/>
<dbReference type="CDD" id="cd10428">
    <property type="entry name" value="LFG_like"/>
    <property type="match status" value="1"/>
</dbReference>
<name>A0A182M6H0_9DIPT</name>
<sequence length="323" mass="35685">MKHRLMPNLLAVNNHFGNDHNKITGKIQWRINLWAEVAAASDLAGDQQQFFGKTPEPQGYGIGYAPQPGMQPAMPAGMHPSTFASSAGTPYDAESASVKGFDFNDQTIRRGFIKKVYSILTLQLSITFVFVAFVMNHNPTKQWVRHNPGMFWVAFLVMFGTLIAISCCGELRRKAPANMIFLGLFTLAESFLVSMVAATYSSEEVMLAFGITAAVCLGLTLFAFQTKWDFTMMGGILFTAVIVLFLFGLIAMFIPGKTVQLIYSSLGALLFSVYLVYDTQIMMGGNHKFSISPEEYVFAALCLYLDVINIFLHILSIIGGSRN</sequence>
<evidence type="ECO:0000313" key="6">
    <source>
        <dbReference type="EnsemblMetazoa" id="ACUA010660-PA"/>
    </source>
</evidence>
<evidence type="ECO:0000313" key="7">
    <source>
        <dbReference type="Proteomes" id="UP000075883"/>
    </source>
</evidence>
<organism evidence="6 7">
    <name type="scientific">Anopheles culicifacies</name>
    <dbReference type="NCBI Taxonomy" id="139723"/>
    <lineage>
        <taxon>Eukaryota</taxon>
        <taxon>Metazoa</taxon>
        <taxon>Ecdysozoa</taxon>
        <taxon>Arthropoda</taxon>
        <taxon>Hexapoda</taxon>
        <taxon>Insecta</taxon>
        <taxon>Pterygota</taxon>
        <taxon>Neoptera</taxon>
        <taxon>Endopterygota</taxon>
        <taxon>Diptera</taxon>
        <taxon>Nematocera</taxon>
        <taxon>Culicoidea</taxon>
        <taxon>Culicidae</taxon>
        <taxon>Anophelinae</taxon>
        <taxon>Anopheles</taxon>
        <taxon>culicifacies species complex</taxon>
    </lineage>
</organism>
<dbReference type="PANTHER" id="PTHR23291:SF47">
    <property type="entry name" value="TRANSMEMBRANE BAX INHIBITOR MOTIF CONTAINING 7"/>
    <property type="match status" value="1"/>
</dbReference>
<dbReference type="PANTHER" id="PTHR23291">
    <property type="entry name" value="BAX INHIBITOR-RELATED"/>
    <property type="match status" value="1"/>
</dbReference>
<proteinExistence type="inferred from homology"/>
<comment type="subcellular location">
    <subcellularLocation>
        <location evidence="1">Membrane</location>
        <topology evidence="1">Multi-pass membrane protein</topology>
    </subcellularLocation>
</comment>
<reference evidence="7" key="1">
    <citation type="submission" date="2013-09" db="EMBL/GenBank/DDBJ databases">
        <title>The Genome Sequence of Anopheles culicifacies species A.</title>
        <authorList>
            <consortium name="The Broad Institute Genomics Platform"/>
            <person name="Neafsey D.E."/>
            <person name="Besansky N."/>
            <person name="Howell P."/>
            <person name="Walton C."/>
            <person name="Young S.K."/>
            <person name="Zeng Q."/>
            <person name="Gargeya S."/>
            <person name="Fitzgerald M."/>
            <person name="Haas B."/>
            <person name="Abouelleil A."/>
            <person name="Allen A.W."/>
            <person name="Alvarado L."/>
            <person name="Arachchi H.M."/>
            <person name="Berlin A.M."/>
            <person name="Chapman S.B."/>
            <person name="Gainer-Dewar J."/>
            <person name="Goldberg J."/>
            <person name="Griggs A."/>
            <person name="Gujja S."/>
            <person name="Hansen M."/>
            <person name="Howarth C."/>
            <person name="Imamovic A."/>
            <person name="Ireland A."/>
            <person name="Larimer J."/>
            <person name="McCowan C."/>
            <person name="Murphy C."/>
            <person name="Pearson M."/>
            <person name="Poon T.W."/>
            <person name="Priest M."/>
            <person name="Roberts A."/>
            <person name="Saif S."/>
            <person name="Shea T."/>
            <person name="Sisk P."/>
            <person name="Sykes S."/>
            <person name="Wortman J."/>
            <person name="Nusbaum C."/>
            <person name="Birren B."/>
        </authorList>
    </citation>
    <scope>NUCLEOTIDE SEQUENCE [LARGE SCALE GENOMIC DNA]</scope>
    <source>
        <strain evidence="7">A-37</strain>
    </source>
</reference>
<dbReference type="EMBL" id="AXCM01003248">
    <property type="status" value="NOT_ANNOTATED_CDS"/>
    <property type="molecule type" value="Genomic_DNA"/>
</dbReference>
<evidence type="ECO:0000256" key="1">
    <source>
        <dbReference type="ARBA" id="ARBA00004141"/>
    </source>
</evidence>
<evidence type="ECO:0000256" key="3">
    <source>
        <dbReference type="ARBA" id="ARBA00022989"/>
    </source>
</evidence>
<evidence type="ECO:0000256" key="2">
    <source>
        <dbReference type="ARBA" id="ARBA00022692"/>
    </source>
</evidence>
<feature type="transmembrane region" description="Helical" evidence="5">
    <location>
        <begin position="260"/>
        <end position="277"/>
    </location>
</feature>
<accession>A0A182M6H0</accession>
<dbReference type="AlphaFoldDB" id="A0A182M6H0"/>
<dbReference type="GO" id="GO:0016020">
    <property type="term" value="C:membrane"/>
    <property type="evidence" value="ECO:0007669"/>
    <property type="project" value="UniProtKB-SubCell"/>
</dbReference>
<dbReference type="Pfam" id="PF01027">
    <property type="entry name" value="Bax1-I"/>
    <property type="match status" value="1"/>
</dbReference>